<dbReference type="Pfam" id="PF04116">
    <property type="entry name" value="FA_hydroxylase"/>
    <property type="match status" value="1"/>
</dbReference>
<dbReference type="GO" id="GO:0005506">
    <property type="term" value="F:iron ion binding"/>
    <property type="evidence" value="ECO:0007669"/>
    <property type="project" value="InterPro"/>
</dbReference>
<proteinExistence type="predicted"/>
<dbReference type="GO" id="GO:0008610">
    <property type="term" value="P:lipid biosynthetic process"/>
    <property type="evidence" value="ECO:0007669"/>
    <property type="project" value="InterPro"/>
</dbReference>
<feature type="domain" description="Fatty acid hydroxylase" evidence="2">
    <location>
        <begin position="92"/>
        <end position="221"/>
    </location>
</feature>
<evidence type="ECO:0000256" key="1">
    <source>
        <dbReference type="SAM" id="Phobius"/>
    </source>
</evidence>
<dbReference type="Proteomes" id="UP000198406">
    <property type="component" value="Unassembled WGS sequence"/>
</dbReference>
<dbReference type="AlphaFoldDB" id="A0A1Z5JCH4"/>
<evidence type="ECO:0000259" key="2">
    <source>
        <dbReference type="Pfam" id="PF04116"/>
    </source>
</evidence>
<reference evidence="3 4" key="1">
    <citation type="journal article" date="2015" name="Plant Cell">
        <title>Oil accumulation by the oleaginous diatom Fistulifera solaris as revealed by the genome and transcriptome.</title>
        <authorList>
            <person name="Tanaka T."/>
            <person name="Maeda Y."/>
            <person name="Veluchamy A."/>
            <person name="Tanaka M."/>
            <person name="Abida H."/>
            <person name="Marechal E."/>
            <person name="Bowler C."/>
            <person name="Muto M."/>
            <person name="Sunaga Y."/>
            <person name="Tanaka M."/>
            <person name="Yoshino T."/>
            <person name="Taniguchi T."/>
            <person name="Fukuda Y."/>
            <person name="Nemoto M."/>
            <person name="Matsumoto M."/>
            <person name="Wong P.S."/>
            <person name="Aburatani S."/>
            <person name="Fujibuchi W."/>
        </authorList>
    </citation>
    <scope>NUCLEOTIDE SEQUENCE [LARGE SCALE GENOMIC DNA]</scope>
    <source>
        <strain evidence="3 4">JPCC DA0580</strain>
    </source>
</reference>
<evidence type="ECO:0000313" key="4">
    <source>
        <dbReference type="Proteomes" id="UP000198406"/>
    </source>
</evidence>
<evidence type="ECO:0000313" key="3">
    <source>
        <dbReference type="EMBL" id="GAX11656.1"/>
    </source>
</evidence>
<gene>
    <name evidence="3" type="ORF">FisN_7Lh016</name>
</gene>
<name>A0A1Z5JCH4_FISSO</name>
<keyword evidence="4" id="KW-1185">Reference proteome</keyword>
<keyword evidence="1" id="KW-0472">Membrane</keyword>
<dbReference type="EMBL" id="BDSP01000044">
    <property type="protein sequence ID" value="GAX11656.1"/>
    <property type="molecule type" value="Genomic_DNA"/>
</dbReference>
<keyword evidence="1" id="KW-1133">Transmembrane helix</keyword>
<comment type="caution">
    <text evidence="3">The sequence shown here is derived from an EMBL/GenBank/DDBJ whole genome shotgun (WGS) entry which is preliminary data.</text>
</comment>
<dbReference type="OrthoDB" id="43224at2759"/>
<organism evidence="3 4">
    <name type="scientific">Fistulifera solaris</name>
    <name type="common">Oleaginous diatom</name>
    <dbReference type="NCBI Taxonomy" id="1519565"/>
    <lineage>
        <taxon>Eukaryota</taxon>
        <taxon>Sar</taxon>
        <taxon>Stramenopiles</taxon>
        <taxon>Ochrophyta</taxon>
        <taxon>Bacillariophyta</taxon>
        <taxon>Bacillariophyceae</taxon>
        <taxon>Bacillariophycidae</taxon>
        <taxon>Naviculales</taxon>
        <taxon>Naviculaceae</taxon>
        <taxon>Fistulifera</taxon>
    </lineage>
</organism>
<dbReference type="GO" id="GO:0016491">
    <property type="term" value="F:oxidoreductase activity"/>
    <property type="evidence" value="ECO:0007669"/>
    <property type="project" value="InterPro"/>
</dbReference>
<dbReference type="InterPro" id="IPR006694">
    <property type="entry name" value="Fatty_acid_hydroxylase"/>
</dbReference>
<accession>A0A1Z5JCH4</accession>
<dbReference type="InParanoid" id="A0A1Z5JCH4"/>
<keyword evidence="1" id="KW-0812">Transmembrane</keyword>
<feature type="transmembrane region" description="Helical" evidence="1">
    <location>
        <begin position="14"/>
        <end position="37"/>
    </location>
</feature>
<protein>
    <recommendedName>
        <fullName evidence="2">Fatty acid hydroxylase domain-containing protein</fullName>
    </recommendedName>
</protein>
<feature type="transmembrane region" description="Helical" evidence="1">
    <location>
        <begin position="58"/>
        <end position="78"/>
    </location>
</feature>
<sequence length="238" mass="26416">MVKLIDGAYGGCEVAVGTIVLTVVLELCSLPTVKSVLKQTDGSSLYLTAIWYNFRNHCLLGIPTYAVAVAFLCAPLTSQSHNNILKTIANILSVILLQNLVYYQVHKTFHSSPELYQYHRFHHRFNVHTPPSAANAVSVVEYLVAYVLPFGGIAALVGATEGEMKIAVIVLSVLNLLVHTPRLDSLPYWPACLVSPHQHLDHHRKVTVHYASPFCNVDWFVEQCTSLLRPIFIADPKN</sequence>